<dbReference type="AlphaFoldDB" id="A0A922IB95"/>
<sequence length="133" mass="15268">MNDSPVTNDDDDDDEVNPNNDKTDETQTEKMGNCIQLIDRETVMLSFRFQNPNRTVFLFMVDVEDDEDDDDEDLDDDSPKLIDCDRVSKLDTGYTCPCRCLGIDSRQPPNINDWILANMIVAFIIILLDKTIK</sequence>
<evidence type="ECO:0000313" key="4">
    <source>
        <dbReference type="Proteomes" id="UP000790347"/>
    </source>
</evidence>
<accession>A0A922IB95</accession>
<proteinExistence type="predicted"/>
<organism evidence="3 4">
    <name type="scientific">Dermatophagoides farinae</name>
    <name type="common">American house dust mite</name>
    <dbReference type="NCBI Taxonomy" id="6954"/>
    <lineage>
        <taxon>Eukaryota</taxon>
        <taxon>Metazoa</taxon>
        <taxon>Ecdysozoa</taxon>
        <taxon>Arthropoda</taxon>
        <taxon>Chelicerata</taxon>
        <taxon>Arachnida</taxon>
        <taxon>Acari</taxon>
        <taxon>Acariformes</taxon>
        <taxon>Sarcoptiformes</taxon>
        <taxon>Astigmata</taxon>
        <taxon>Psoroptidia</taxon>
        <taxon>Analgoidea</taxon>
        <taxon>Pyroglyphidae</taxon>
        <taxon>Dermatophagoidinae</taxon>
        <taxon>Dermatophagoides</taxon>
    </lineage>
</organism>
<reference evidence="3" key="1">
    <citation type="submission" date="2013-05" db="EMBL/GenBank/DDBJ databases">
        <authorList>
            <person name="Yim A.K.Y."/>
            <person name="Chan T.F."/>
            <person name="Ji K.M."/>
            <person name="Liu X.Y."/>
            <person name="Zhou J.W."/>
            <person name="Li R.Q."/>
            <person name="Yang K.Y."/>
            <person name="Li J."/>
            <person name="Li M."/>
            <person name="Law P.T.W."/>
            <person name="Wu Y.L."/>
            <person name="Cai Z.L."/>
            <person name="Qin H."/>
            <person name="Bao Y."/>
            <person name="Leung R.K.K."/>
            <person name="Ng P.K.S."/>
            <person name="Zou J."/>
            <person name="Zhong X.J."/>
            <person name="Ran P.X."/>
            <person name="Zhong N.S."/>
            <person name="Liu Z.G."/>
            <person name="Tsui S.K.W."/>
        </authorList>
    </citation>
    <scope>NUCLEOTIDE SEQUENCE</scope>
    <source>
        <strain evidence="3">Derf</strain>
        <tissue evidence="3">Whole organism</tissue>
    </source>
</reference>
<dbReference type="Proteomes" id="UP000790347">
    <property type="component" value="Unassembled WGS sequence"/>
</dbReference>
<keyword evidence="4" id="KW-1185">Reference proteome</keyword>
<feature type="transmembrane region" description="Helical" evidence="2">
    <location>
        <begin position="114"/>
        <end position="132"/>
    </location>
</feature>
<reference evidence="3" key="2">
    <citation type="journal article" date="2022" name="Res Sq">
        <title>Comparative Genomics Reveals Insights into the Divergent Evolution of Astigmatic Mites and Household Pest Adaptations.</title>
        <authorList>
            <person name="Xiong Q."/>
            <person name="Wan A.T.-Y."/>
            <person name="Liu X.-Y."/>
            <person name="Fung C.S.-H."/>
            <person name="Xiao X."/>
            <person name="Malainual N."/>
            <person name="Hou J."/>
            <person name="Wang L."/>
            <person name="Wang M."/>
            <person name="Yang K."/>
            <person name="Cui Y."/>
            <person name="Leung E."/>
            <person name="Nong W."/>
            <person name="Shin S.-K."/>
            <person name="Au S."/>
            <person name="Jeong K.Y."/>
            <person name="Chew F.T."/>
            <person name="Hui J."/>
            <person name="Leung T.F."/>
            <person name="Tungtrongchitr A."/>
            <person name="Zhong N."/>
            <person name="Liu Z."/>
            <person name="Tsui S."/>
        </authorList>
    </citation>
    <scope>NUCLEOTIDE SEQUENCE</scope>
    <source>
        <strain evidence="3">Derf</strain>
        <tissue evidence="3">Whole organism</tissue>
    </source>
</reference>
<gene>
    <name evidence="3" type="ORF">DERF_001847</name>
</gene>
<evidence type="ECO:0000313" key="3">
    <source>
        <dbReference type="EMBL" id="KAH9527855.1"/>
    </source>
</evidence>
<keyword evidence="2" id="KW-1133">Transmembrane helix</keyword>
<dbReference type="EMBL" id="ASGP02000001">
    <property type="protein sequence ID" value="KAH9527855.1"/>
    <property type="molecule type" value="Genomic_DNA"/>
</dbReference>
<evidence type="ECO:0000256" key="1">
    <source>
        <dbReference type="SAM" id="MobiDB-lite"/>
    </source>
</evidence>
<protein>
    <submittedName>
        <fullName evidence="3">Uncharacterized protein</fullName>
    </submittedName>
</protein>
<comment type="caution">
    <text evidence="3">The sequence shown here is derived from an EMBL/GenBank/DDBJ whole genome shotgun (WGS) entry which is preliminary data.</text>
</comment>
<name>A0A922IB95_DERFA</name>
<feature type="region of interest" description="Disordered" evidence="1">
    <location>
        <begin position="1"/>
        <end position="32"/>
    </location>
</feature>
<keyword evidence="2" id="KW-0472">Membrane</keyword>
<keyword evidence="2" id="KW-0812">Transmembrane</keyword>
<evidence type="ECO:0000256" key="2">
    <source>
        <dbReference type="SAM" id="Phobius"/>
    </source>
</evidence>